<protein>
    <submittedName>
        <fullName evidence="1">Uncharacterized protein</fullName>
    </submittedName>
</protein>
<dbReference type="AlphaFoldDB" id="A0AAV7UAU1"/>
<dbReference type="EMBL" id="JANPWB010000005">
    <property type="protein sequence ID" value="KAJ1186063.1"/>
    <property type="molecule type" value="Genomic_DNA"/>
</dbReference>
<dbReference type="Proteomes" id="UP001066276">
    <property type="component" value="Chromosome 3_1"/>
</dbReference>
<keyword evidence="2" id="KW-1185">Reference proteome</keyword>
<accession>A0AAV7UAU1</accession>
<name>A0AAV7UAU1_PLEWA</name>
<evidence type="ECO:0000313" key="2">
    <source>
        <dbReference type="Proteomes" id="UP001066276"/>
    </source>
</evidence>
<evidence type="ECO:0000313" key="1">
    <source>
        <dbReference type="EMBL" id="KAJ1186063.1"/>
    </source>
</evidence>
<sequence>MTCRALVGRHKLLGEEHRGQWLTLPSFAVRQKKECFIENHFSALAELHVARECPLADQFVVQATAEVHFPCCMWFGISAEVRGTGQDWRALAVLHVGRGYLLKYVAQATCIGGAARGSEVSTDVRGTGQGLEVLCVASLLMEL</sequence>
<comment type="caution">
    <text evidence="1">The sequence shown here is derived from an EMBL/GenBank/DDBJ whole genome shotgun (WGS) entry which is preliminary data.</text>
</comment>
<gene>
    <name evidence="1" type="ORF">NDU88_002848</name>
</gene>
<proteinExistence type="predicted"/>
<reference evidence="1" key="1">
    <citation type="journal article" date="2022" name="bioRxiv">
        <title>Sequencing and chromosome-scale assembly of the giantPleurodeles waltlgenome.</title>
        <authorList>
            <person name="Brown T."/>
            <person name="Elewa A."/>
            <person name="Iarovenko S."/>
            <person name="Subramanian E."/>
            <person name="Araus A.J."/>
            <person name="Petzold A."/>
            <person name="Susuki M."/>
            <person name="Suzuki K.-i.T."/>
            <person name="Hayashi T."/>
            <person name="Toyoda A."/>
            <person name="Oliveira C."/>
            <person name="Osipova E."/>
            <person name="Leigh N.D."/>
            <person name="Simon A."/>
            <person name="Yun M.H."/>
        </authorList>
    </citation>
    <scope>NUCLEOTIDE SEQUENCE</scope>
    <source>
        <strain evidence="1">20211129_DDA</strain>
        <tissue evidence="1">Liver</tissue>
    </source>
</reference>
<organism evidence="1 2">
    <name type="scientific">Pleurodeles waltl</name>
    <name type="common">Iberian ribbed newt</name>
    <dbReference type="NCBI Taxonomy" id="8319"/>
    <lineage>
        <taxon>Eukaryota</taxon>
        <taxon>Metazoa</taxon>
        <taxon>Chordata</taxon>
        <taxon>Craniata</taxon>
        <taxon>Vertebrata</taxon>
        <taxon>Euteleostomi</taxon>
        <taxon>Amphibia</taxon>
        <taxon>Batrachia</taxon>
        <taxon>Caudata</taxon>
        <taxon>Salamandroidea</taxon>
        <taxon>Salamandridae</taxon>
        <taxon>Pleurodelinae</taxon>
        <taxon>Pleurodeles</taxon>
    </lineage>
</organism>